<evidence type="ECO:0000256" key="1">
    <source>
        <dbReference type="ARBA" id="ARBA00004167"/>
    </source>
</evidence>
<proteinExistence type="predicted"/>
<comment type="caution">
    <text evidence="7">The sequence shown here is derived from an EMBL/GenBank/DDBJ whole genome shotgun (WGS) entry which is preliminary data.</text>
</comment>
<keyword evidence="4 6" id="KW-0472">Membrane</keyword>
<evidence type="ECO:0000256" key="2">
    <source>
        <dbReference type="ARBA" id="ARBA00022692"/>
    </source>
</evidence>
<evidence type="ECO:0000256" key="5">
    <source>
        <dbReference type="SAM" id="MobiDB-lite"/>
    </source>
</evidence>
<dbReference type="GO" id="GO:0016020">
    <property type="term" value="C:membrane"/>
    <property type="evidence" value="ECO:0007669"/>
    <property type="project" value="UniProtKB-SubCell"/>
</dbReference>
<dbReference type="PANTHER" id="PTHR12883">
    <property type="entry name" value="ADIPOCYTE-SPECIFIC PROTEIN 4-RELATED"/>
    <property type="match status" value="1"/>
</dbReference>
<evidence type="ECO:0008006" key="9">
    <source>
        <dbReference type="Google" id="ProtNLM"/>
    </source>
</evidence>
<accession>A0AAN6MJD8</accession>
<dbReference type="GO" id="GO:0005509">
    <property type="term" value="F:calcium ion binding"/>
    <property type="evidence" value="ECO:0007669"/>
    <property type="project" value="InterPro"/>
</dbReference>
<organism evidence="7 8">
    <name type="scientific">Staphylotrichum tortipilum</name>
    <dbReference type="NCBI Taxonomy" id="2831512"/>
    <lineage>
        <taxon>Eukaryota</taxon>
        <taxon>Fungi</taxon>
        <taxon>Dikarya</taxon>
        <taxon>Ascomycota</taxon>
        <taxon>Pezizomycotina</taxon>
        <taxon>Sordariomycetes</taxon>
        <taxon>Sordariomycetidae</taxon>
        <taxon>Sordariales</taxon>
        <taxon>Chaetomiaceae</taxon>
        <taxon>Staphylotrichum</taxon>
    </lineage>
</organism>
<dbReference type="PANTHER" id="PTHR12883:SF0">
    <property type="entry name" value="PAT COMPLEX SUBUNIT CCDC47"/>
    <property type="match status" value="1"/>
</dbReference>
<dbReference type="Proteomes" id="UP001303889">
    <property type="component" value="Unassembled WGS sequence"/>
</dbReference>
<feature type="compositionally biased region" description="Basic and acidic residues" evidence="5">
    <location>
        <begin position="396"/>
        <end position="410"/>
    </location>
</feature>
<dbReference type="GO" id="GO:0032469">
    <property type="term" value="P:endoplasmic reticulum calcium ion homeostasis"/>
    <property type="evidence" value="ECO:0007669"/>
    <property type="project" value="InterPro"/>
</dbReference>
<dbReference type="GO" id="GO:0005783">
    <property type="term" value="C:endoplasmic reticulum"/>
    <property type="evidence" value="ECO:0007669"/>
    <property type="project" value="InterPro"/>
</dbReference>
<keyword evidence="2 6" id="KW-0812">Transmembrane</keyword>
<evidence type="ECO:0000256" key="6">
    <source>
        <dbReference type="SAM" id="Phobius"/>
    </source>
</evidence>
<keyword evidence="8" id="KW-1185">Reference proteome</keyword>
<evidence type="ECO:0000256" key="4">
    <source>
        <dbReference type="ARBA" id="ARBA00023136"/>
    </source>
</evidence>
<protein>
    <recommendedName>
        <fullName evidence="9">DUF1682 domain protein</fullName>
    </recommendedName>
</protein>
<feature type="region of interest" description="Disordered" evidence="5">
    <location>
        <begin position="15"/>
        <end position="51"/>
    </location>
</feature>
<evidence type="ECO:0000256" key="3">
    <source>
        <dbReference type="ARBA" id="ARBA00022989"/>
    </source>
</evidence>
<dbReference type="EMBL" id="MU855539">
    <property type="protein sequence ID" value="KAK3902005.1"/>
    <property type="molecule type" value="Genomic_DNA"/>
</dbReference>
<feature type="region of interest" description="Disordered" evidence="5">
    <location>
        <begin position="396"/>
        <end position="451"/>
    </location>
</feature>
<dbReference type="AlphaFoldDB" id="A0AAN6MJD8"/>
<keyword evidence="3 6" id="KW-1133">Transmembrane helix</keyword>
<sequence>MASLLNNLFGGKSADSPNPAKAGGDPDFADFDQAADPMPTPLAPASEATTANPFGAAPTLAPYTKWYNVHERHSLSEFKSEGIILAVMAVVLVLHLFGASLNRTKAKKWIRANGAPLTSEFASVGFSGMPVGVAGKKGDELTKTLSDFYAKQGDNLIKEKSLFEFAAYATGRANVAFVDVKLTLLKRFNPLTVIFETLLGFAFDSPSQNQDVLEATIYPFDGREAKLVPGLPGAAELHGKDSKSAFDGFVWAIVHKEHMKQVRDDRYDVSLTVTKDHAKLPNWVTIMSESAEITDALLTPELIKAVELAGDNFEYLIVTDQPIDKPKTINETTPRKRIYLKYRLPFNNDYTNLVPIFKCFLRFADRLVQVGHFRPEVLRKVKSVREAAIKQIQKVDEDSKAEERAQERERAKKAKRDQELNALDAKAQKKYLDREREKEMKKGMKKQTMRA</sequence>
<name>A0AAN6MJD8_9PEZI</name>
<feature type="transmembrane region" description="Helical" evidence="6">
    <location>
        <begin position="82"/>
        <end position="101"/>
    </location>
</feature>
<evidence type="ECO:0000313" key="7">
    <source>
        <dbReference type="EMBL" id="KAK3902005.1"/>
    </source>
</evidence>
<comment type="subcellular location">
    <subcellularLocation>
        <location evidence="1">Membrane</location>
        <topology evidence="1">Single-pass membrane protein</topology>
    </subcellularLocation>
</comment>
<feature type="compositionally biased region" description="Low complexity" evidence="5">
    <location>
        <begin position="19"/>
        <end position="37"/>
    </location>
</feature>
<evidence type="ECO:0000313" key="8">
    <source>
        <dbReference type="Proteomes" id="UP001303889"/>
    </source>
</evidence>
<dbReference type="InterPro" id="IPR012879">
    <property type="entry name" value="CCDC47"/>
</dbReference>
<dbReference type="Pfam" id="PF07946">
    <property type="entry name" value="CCDC47"/>
    <property type="match status" value="1"/>
</dbReference>
<feature type="compositionally biased region" description="Basic and acidic residues" evidence="5">
    <location>
        <begin position="426"/>
        <end position="442"/>
    </location>
</feature>
<reference evidence="7" key="2">
    <citation type="submission" date="2023-05" db="EMBL/GenBank/DDBJ databases">
        <authorList>
            <consortium name="Lawrence Berkeley National Laboratory"/>
            <person name="Steindorff A."/>
            <person name="Hensen N."/>
            <person name="Bonometti L."/>
            <person name="Westerberg I."/>
            <person name="Brannstrom I.O."/>
            <person name="Guillou S."/>
            <person name="Cros-Aarteil S."/>
            <person name="Calhoun S."/>
            <person name="Haridas S."/>
            <person name="Kuo A."/>
            <person name="Mondo S."/>
            <person name="Pangilinan J."/>
            <person name="Riley R."/>
            <person name="Labutti K."/>
            <person name="Andreopoulos B."/>
            <person name="Lipzen A."/>
            <person name="Chen C."/>
            <person name="Yanf M."/>
            <person name="Daum C."/>
            <person name="Ng V."/>
            <person name="Clum A."/>
            <person name="Ohm R."/>
            <person name="Martin F."/>
            <person name="Silar P."/>
            <person name="Natvig D."/>
            <person name="Lalanne C."/>
            <person name="Gautier V."/>
            <person name="Ament-Velasquez S.L."/>
            <person name="Kruys A."/>
            <person name="Hutchinson M.I."/>
            <person name="Powell A.J."/>
            <person name="Barry K."/>
            <person name="Miller A.N."/>
            <person name="Grigoriev I.V."/>
            <person name="Debuchy R."/>
            <person name="Gladieux P."/>
            <person name="Thoren M.H."/>
            <person name="Johannesson H."/>
        </authorList>
    </citation>
    <scope>NUCLEOTIDE SEQUENCE</scope>
    <source>
        <strain evidence="7">CBS 103.79</strain>
    </source>
</reference>
<reference evidence="7" key="1">
    <citation type="journal article" date="2023" name="Mol. Phylogenet. Evol.">
        <title>Genome-scale phylogeny and comparative genomics of the fungal order Sordariales.</title>
        <authorList>
            <person name="Hensen N."/>
            <person name="Bonometti L."/>
            <person name="Westerberg I."/>
            <person name="Brannstrom I.O."/>
            <person name="Guillou S."/>
            <person name="Cros-Aarteil S."/>
            <person name="Calhoun S."/>
            <person name="Haridas S."/>
            <person name="Kuo A."/>
            <person name="Mondo S."/>
            <person name="Pangilinan J."/>
            <person name="Riley R."/>
            <person name="LaButti K."/>
            <person name="Andreopoulos B."/>
            <person name="Lipzen A."/>
            <person name="Chen C."/>
            <person name="Yan M."/>
            <person name="Daum C."/>
            <person name="Ng V."/>
            <person name="Clum A."/>
            <person name="Steindorff A."/>
            <person name="Ohm R.A."/>
            <person name="Martin F."/>
            <person name="Silar P."/>
            <person name="Natvig D.O."/>
            <person name="Lalanne C."/>
            <person name="Gautier V."/>
            <person name="Ament-Velasquez S.L."/>
            <person name="Kruys A."/>
            <person name="Hutchinson M.I."/>
            <person name="Powell A.J."/>
            <person name="Barry K."/>
            <person name="Miller A.N."/>
            <person name="Grigoriev I.V."/>
            <person name="Debuchy R."/>
            <person name="Gladieux P."/>
            <person name="Hiltunen Thoren M."/>
            <person name="Johannesson H."/>
        </authorList>
    </citation>
    <scope>NUCLEOTIDE SEQUENCE</scope>
    <source>
        <strain evidence="7">CBS 103.79</strain>
    </source>
</reference>
<gene>
    <name evidence="7" type="ORF">C8A05DRAFT_15882</name>
</gene>